<protein>
    <submittedName>
        <fullName evidence="1">Uncharacterized protein</fullName>
    </submittedName>
</protein>
<accession>A0ABR8Y491</accession>
<gene>
    <name evidence="1" type="ORF">H9635_19060</name>
</gene>
<dbReference type="RefSeq" id="WP_191701907.1">
    <property type="nucleotide sequence ID" value="NZ_JACSPZ010000028.1"/>
</dbReference>
<dbReference type="EMBL" id="JACSPZ010000028">
    <property type="protein sequence ID" value="MBD8038844.1"/>
    <property type="molecule type" value="Genomic_DNA"/>
</dbReference>
<evidence type="ECO:0000313" key="2">
    <source>
        <dbReference type="Proteomes" id="UP000619101"/>
    </source>
</evidence>
<keyword evidence="2" id="KW-1185">Reference proteome</keyword>
<organism evidence="1 2">
    <name type="scientific">Solibacillus faecavium</name>
    <dbReference type="NCBI Taxonomy" id="2762221"/>
    <lineage>
        <taxon>Bacteria</taxon>
        <taxon>Bacillati</taxon>
        <taxon>Bacillota</taxon>
        <taxon>Bacilli</taxon>
        <taxon>Bacillales</taxon>
        <taxon>Caryophanaceae</taxon>
        <taxon>Solibacillus</taxon>
    </lineage>
</organism>
<sequence length="74" mass="8658">MSYINLMKKYGVKSGAVGLGQLSDEEKKLYSDPRVEAEWQKLLKDHKLDESKLSKREFLRLSLEFSFRLYSKGN</sequence>
<evidence type="ECO:0000313" key="1">
    <source>
        <dbReference type="EMBL" id="MBD8038844.1"/>
    </source>
</evidence>
<reference evidence="1 2" key="1">
    <citation type="submission" date="2020-08" db="EMBL/GenBank/DDBJ databases">
        <title>A Genomic Blueprint of the Chicken Gut Microbiome.</title>
        <authorList>
            <person name="Gilroy R."/>
            <person name="Ravi A."/>
            <person name="Getino M."/>
            <person name="Pursley I."/>
            <person name="Horton D.L."/>
            <person name="Alikhan N.-F."/>
            <person name="Baker D."/>
            <person name="Gharbi K."/>
            <person name="Hall N."/>
            <person name="Watson M."/>
            <person name="Adriaenssens E.M."/>
            <person name="Foster-Nyarko E."/>
            <person name="Jarju S."/>
            <person name="Secka A."/>
            <person name="Antonio M."/>
            <person name="Oren A."/>
            <person name="Chaudhuri R."/>
            <person name="La Ragione R.M."/>
            <person name="Hildebrand F."/>
            <person name="Pallen M.J."/>
        </authorList>
    </citation>
    <scope>NUCLEOTIDE SEQUENCE [LARGE SCALE GENOMIC DNA]</scope>
    <source>
        <strain evidence="1 2">A46</strain>
    </source>
</reference>
<proteinExistence type="predicted"/>
<dbReference type="Proteomes" id="UP000619101">
    <property type="component" value="Unassembled WGS sequence"/>
</dbReference>
<name>A0ABR8Y491_9BACL</name>
<comment type="caution">
    <text evidence="1">The sequence shown here is derived from an EMBL/GenBank/DDBJ whole genome shotgun (WGS) entry which is preliminary data.</text>
</comment>